<dbReference type="InterPro" id="IPR050953">
    <property type="entry name" value="N4_N6_ade-DNA_methylase"/>
</dbReference>
<keyword evidence="3" id="KW-0808">Transferase</keyword>
<keyword evidence="4" id="KW-0949">S-adenosyl-L-methionine</keyword>
<dbReference type="GO" id="GO:0009007">
    <property type="term" value="F:site-specific DNA-methyltransferase (adenine-specific) activity"/>
    <property type="evidence" value="ECO:0007669"/>
    <property type="project" value="UniProtKB-EC"/>
</dbReference>
<evidence type="ECO:0000259" key="6">
    <source>
        <dbReference type="Pfam" id="PF07669"/>
    </source>
</evidence>
<dbReference type="InterPro" id="IPR029063">
    <property type="entry name" value="SAM-dependent_MTases_sf"/>
</dbReference>
<keyword evidence="2" id="KW-0489">Methyltransferase</keyword>
<dbReference type="PANTHER" id="PTHR33841">
    <property type="entry name" value="DNA METHYLTRANSFERASE YEEA-RELATED"/>
    <property type="match status" value="1"/>
</dbReference>
<dbReference type="Pfam" id="PF07669">
    <property type="entry name" value="Eco57I"/>
    <property type="match status" value="1"/>
</dbReference>
<dbReference type="AlphaFoldDB" id="A0A1F6C936"/>
<dbReference type="GO" id="GO:0032259">
    <property type="term" value="P:methylation"/>
    <property type="evidence" value="ECO:0007669"/>
    <property type="project" value="UniProtKB-KW"/>
</dbReference>
<evidence type="ECO:0000256" key="4">
    <source>
        <dbReference type="ARBA" id="ARBA00022691"/>
    </source>
</evidence>
<evidence type="ECO:0000313" key="8">
    <source>
        <dbReference type="Proteomes" id="UP000178606"/>
    </source>
</evidence>
<dbReference type="PANTHER" id="PTHR33841:SF1">
    <property type="entry name" value="DNA METHYLTRANSFERASE A"/>
    <property type="match status" value="1"/>
</dbReference>
<organism evidence="7 8">
    <name type="scientific">Handelsmanbacteria sp. (strain RIFCSPLOWO2_12_FULL_64_10)</name>
    <dbReference type="NCBI Taxonomy" id="1817868"/>
    <lineage>
        <taxon>Bacteria</taxon>
        <taxon>Candidatus Handelsmaniibacteriota</taxon>
    </lineage>
</organism>
<name>A0A1F6C936_HANXR</name>
<gene>
    <name evidence="7" type="ORF">A3F84_14485</name>
</gene>
<proteinExistence type="predicted"/>
<protein>
    <recommendedName>
        <fullName evidence="1">site-specific DNA-methyltransferase (adenine-specific)</fullName>
        <ecNumber evidence="1">2.1.1.72</ecNumber>
    </recommendedName>
</protein>
<accession>A0A1F6C936</accession>
<dbReference type="PRINTS" id="PR00507">
    <property type="entry name" value="N12N6MTFRASE"/>
</dbReference>
<evidence type="ECO:0000256" key="5">
    <source>
        <dbReference type="ARBA" id="ARBA00047942"/>
    </source>
</evidence>
<dbReference type="GO" id="GO:0006304">
    <property type="term" value="P:DNA modification"/>
    <property type="evidence" value="ECO:0007669"/>
    <property type="project" value="InterPro"/>
</dbReference>
<dbReference type="EMBL" id="MFKF01000368">
    <property type="protein sequence ID" value="OGG45686.1"/>
    <property type="molecule type" value="Genomic_DNA"/>
</dbReference>
<comment type="caution">
    <text evidence="7">The sequence shown here is derived from an EMBL/GenBank/DDBJ whole genome shotgun (WGS) entry which is preliminary data.</text>
</comment>
<evidence type="ECO:0000256" key="2">
    <source>
        <dbReference type="ARBA" id="ARBA00022603"/>
    </source>
</evidence>
<evidence type="ECO:0000256" key="1">
    <source>
        <dbReference type="ARBA" id="ARBA00011900"/>
    </source>
</evidence>
<dbReference type="Proteomes" id="UP000178606">
    <property type="component" value="Unassembled WGS sequence"/>
</dbReference>
<comment type="catalytic activity">
    <reaction evidence="5">
        <text>a 2'-deoxyadenosine in DNA + S-adenosyl-L-methionine = an N(6)-methyl-2'-deoxyadenosine in DNA + S-adenosyl-L-homocysteine + H(+)</text>
        <dbReference type="Rhea" id="RHEA:15197"/>
        <dbReference type="Rhea" id="RHEA-COMP:12418"/>
        <dbReference type="Rhea" id="RHEA-COMP:12419"/>
        <dbReference type="ChEBI" id="CHEBI:15378"/>
        <dbReference type="ChEBI" id="CHEBI:57856"/>
        <dbReference type="ChEBI" id="CHEBI:59789"/>
        <dbReference type="ChEBI" id="CHEBI:90615"/>
        <dbReference type="ChEBI" id="CHEBI:90616"/>
        <dbReference type="EC" id="2.1.1.72"/>
    </reaction>
</comment>
<dbReference type="Gene3D" id="3.40.50.150">
    <property type="entry name" value="Vaccinia Virus protein VP39"/>
    <property type="match status" value="1"/>
</dbReference>
<dbReference type="InterPro" id="IPR011639">
    <property type="entry name" value="MethylTrfase_TaqI-like_dom"/>
</dbReference>
<evidence type="ECO:0000256" key="3">
    <source>
        <dbReference type="ARBA" id="ARBA00022679"/>
    </source>
</evidence>
<sequence length="1079" mass="120738">MSILAKDQRNLLSKTVLEAREVAETGAKKALHALGVDESDAPGHLTPDQRYLRRALRAQARQLGDREDPAKKGRYQVQHLTEKIAYDQWHRMLFARFLAENDLLISPQHGVGVSLDDCRELAPELGLRDAWEVAARFAAEMLPQIFRADDPGGRIELAPEDRSALQQLVTGLPQDIFLVDDALGWVYQFWQAKRKEAVNKSEVKIGADELAPVTQLFTEDYMVLFLLHNTLGAWWTAKRRAEGKSEKLEGIEFIYLRTLEDGTPAAGAFEGWPRTARELRMLDPCMGSAHFIVFALPILVAFRIEEEGLSPADACETVLHDNLFGLELDPRCTQIAAFNLALAAWKIGGYRQLPSLNLACCGLGINARKEEWLKLANGIEKLRAGMEQLYNLFQQAPVLGSLIDPRRIGGDLLIADFHELQPMLAQALAREEAQKDENLAEMGVTARGLAQAAEILASRFTLVITNVPYLGRSKQDNILKDYCERVHPEAKADLATCFVERCLTLCVSGGTTALVTPQNWLFLATYKKLRERLLGSVQWDTVARLGEHAFDSPQAAGAFVALFTLTRCQPDVGHAFAGLDASAEKMTDAKAAVLREGLLVRVSQKGQLENPDAVISTDQIVRGSKLSEYARSIEGLSTGDKDRFLFRFWEVDAVDSQWEPFQVSPEGVKSYDGFQFILRWENGKGILASSEQARVQGHGAWEKRGVLVGQMRLLKPSLTCGFKHDKMAAVIVPTDECYLPAVWTYCSSPVYNTEVRKLTQKLNAATMTLVQVPFNLTYWQQLAAEKYPNGLPKPHSDDPTQWLFNGHPKGSEQPLQVAVARLLGYRWPRQTGSSFPDCPALGSDGLEPFADADGIVCISAIRGEQPAAERLRALLVAAYGPEWSAQKQADLLGEVGGKTLEDWLRNGFFEQHCQVFHQRPFIWHIYDGLRDGFSALVNYHKLDRAILEKLVYTYLGDWIARQRAAVEAGEEGSDAKLAAALELKTNLENILEGEKPYDIFVRWKPLEKQPIGWTPDLNDGVRLNIRPFVTAGVLRKNPKVHWNKDRGKDVPSAPWFHKFKGDRINDHHLTLEEKRAVRT</sequence>
<feature type="domain" description="Type II methyltransferase M.TaqI-like" evidence="6">
    <location>
        <begin position="322"/>
        <end position="543"/>
    </location>
</feature>
<dbReference type="EC" id="2.1.1.72" evidence="1"/>
<dbReference type="SUPFAM" id="SSF53335">
    <property type="entry name" value="S-adenosyl-L-methionine-dependent methyltransferases"/>
    <property type="match status" value="1"/>
</dbReference>
<evidence type="ECO:0000313" key="7">
    <source>
        <dbReference type="EMBL" id="OGG45686.1"/>
    </source>
</evidence>
<reference evidence="7 8" key="1">
    <citation type="journal article" date="2016" name="Nat. Commun.">
        <title>Thousands of microbial genomes shed light on interconnected biogeochemical processes in an aquifer system.</title>
        <authorList>
            <person name="Anantharaman K."/>
            <person name="Brown C.T."/>
            <person name="Hug L.A."/>
            <person name="Sharon I."/>
            <person name="Castelle C.J."/>
            <person name="Probst A.J."/>
            <person name="Thomas B.C."/>
            <person name="Singh A."/>
            <person name="Wilkins M.J."/>
            <person name="Karaoz U."/>
            <person name="Brodie E.L."/>
            <person name="Williams K.H."/>
            <person name="Hubbard S.S."/>
            <person name="Banfield J.F."/>
        </authorList>
    </citation>
    <scope>NUCLEOTIDE SEQUENCE [LARGE SCALE GENOMIC DNA]</scope>
    <source>
        <strain evidence="8">RIFCSPLOWO2_12_FULL_64_10</strain>
    </source>
</reference>